<keyword evidence="1" id="KW-0143">Chaperone</keyword>
<dbReference type="GO" id="GO:0051787">
    <property type="term" value="F:misfolded protein binding"/>
    <property type="evidence" value="ECO:0007669"/>
    <property type="project" value="TreeGrafter"/>
</dbReference>
<feature type="transmembrane region" description="Helical" evidence="6">
    <location>
        <begin position="77"/>
        <end position="97"/>
    </location>
</feature>
<dbReference type="AlphaFoldDB" id="T1KWK5"/>
<dbReference type="InterPro" id="IPR036869">
    <property type="entry name" value="J_dom_sf"/>
</dbReference>
<dbReference type="PRINTS" id="PR00625">
    <property type="entry name" value="JDOMAIN"/>
</dbReference>
<evidence type="ECO:0000256" key="5">
    <source>
        <dbReference type="ARBA" id="ARBA00046365"/>
    </source>
</evidence>
<evidence type="ECO:0000256" key="6">
    <source>
        <dbReference type="SAM" id="Phobius"/>
    </source>
</evidence>
<dbReference type="CDD" id="cd06257">
    <property type="entry name" value="DnaJ"/>
    <property type="match status" value="1"/>
</dbReference>
<evidence type="ECO:0000313" key="8">
    <source>
        <dbReference type="EnsemblMetazoa" id="tetur24g01960.1"/>
    </source>
</evidence>
<dbReference type="EMBL" id="CAEY01001988">
    <property type="status" value="NOT_ANNOTATED_CDS"/>
    <property type="molecule type" value="Genomic_DNA"/>
</dbReference>
<dbReference type="KEGG" id="tut:107370607"/>
<accession>T1KWK5</accession>
<dbReference type="GO" id="GO:0051087">
    <property type="term" value="F:protein-folding chaperone binding"/>
    <property type="evidence" value="ECO:0007669"/>
    <property type="project" value="TreeGrafter"/>
</dbReference>
<reference evidence="8" key="2">
    <citation type="submission" date="2015-06" db="UniProtKB">
        <authorList>
            <consortium name="EnsemblMetazoa"/>
        </authorList>
    </citation>
    <scope>IDENTIFICATION</scope>
</reference>
<dbReference type="HOGENOM" id="CLU_2052596_0_0_1"/>
<dbReference type="Gene3D" id="1.10.287.110">
    <property type="entry name" value="DnaJ domain"/>
    <property type="match status" value="1"/>
</dbReference>
<dbReference type="eggNOG" id="KOG0714">
    <property type="taxonomic scope" value="Eukaryota"/>
</dbReference>
<dbReference type="EMBL" id="CAEY01000644">
    <property type="status" value="NOT_ANNOTATED_CDS"/>
    <property type="molecule type" value="Genomic_DNA"/>
</dbReference>
<keyword evidence="6" id="KW-0812">Transmembrane</keyword>
<comment type="function">
    <text evidence="4">Co-chaperone for Hsp70 protein HSPA5/BiP that acts as a key repressor of the ERN1/IRE1-mediated unfolded protein response (UPR). J domain-containing co-chaperones stimulate the ATPase activity of Hsp70 proteins and are required for efficient substrate recognition by Hsp70 proteins. In the unstressed endoplasmic reticulum, interacts with the luminal region of ERN1/IRE1 and selectively recruits HSPA5/BiP: HSPA5/BiP disrupts the dimerization of the active ERN1/IRE1 luminal region, thereby inactivating ERN1/IRE1. Also involved in endoplasmic reticulum-associated degradation (ERAD) of misfolded proteins. Required for survival of B-cell progenitors and normal antibody production.</text>
</comment>
<comment type="subunit">
    <text evidence="5">Interacts with HSPA5/BiP; interaction is direct. Interacts with ERN1/IRE1 (via the luminal region). Interacts with DERL1.</text>
</comment>
<dbReference type="KEGG" id="tut:107367896"/>
<name>T1KWK5_TETUR</name>
<dbReference type="InterPro" id="IPR051948">
    <property type="entry name" value="Hsp70_co-chaperone_J-domain"/>
</dbReference>
<dbReference type="PANTHER" id="PTHR44360:SF1">
    <property type="entry name" value="DNAJ HOMOLOG SUBFAMILY B MEMBER 9"/>
    <property type="match status" value="1"/>
</dbReference>
<dbReference type="Pfam" id="PF00226">
    <property type="entry name" value="DnaJ"/>
    <property type="match status" value="1"/>
</dbReference>
<reference evidence="9" key="1">
    <citation type="submission" date="2011-08" db="EMBL/GenBank/DDBJ databases">
        <authorList>
            <person name="Rombauts S."/>
        </authorList>
    </citation>
    <scope>NUCLEOTIDE SEQUENCE</scope>
    <source>
        <strain evidence="9">London</strain>
    </source>
</reference>
<evidence type="ECO:0000313" key="9">
    <source>
        <dbReference type="Proteomes" id="UP000015104"/>
    </source>
</evidence>
<gene>
    <name evidence="8" type="primary">107367896</name>
</gene>
<dbReference type="GO" id="GO:0036503">
    <property type="term" value="P:ERAD pathway"/>
    <property type="evidence" value="ECO:0007669"/>
    <property type="project" value="TreeGrafter"/>
</dbReference>
<evidence type="ECO:0000256" key="2">
    <source>
        <dbReference type="ARBA" id="ARBA00040158"/>
    </source>
</evidence>
<evidence type="ECO:0000256" key="1">
    <source>
        <dbReference type="ARBA" id="ARBA00023186"/>
    </source>
</evidence>
<dbReference type="PROSITE" id="PS50076">
    <property type="entry name" value="DNAJ_2"/>
    <property type="match status" value="1"/>
</dbReference>
<dbReference type="OrthoDB" id="10250354at2759"/>
<dbReference type="InterPro" id="IPR001623">
    <property type="entry name" value="DnaJ_domain"/>
</dbReference>
<dbReference type="GO" id="GO:0005783">
    <property type="term" value="C:endoplasmic reticulum"/>
    <property type="evidence" value="ECO:0007669"/>
    <property type="project" value="TreeGrafter"/>
</dbReference>
<dbReference type="EnsemblMetazoa" id="tetur97g00060.1">
    <property type="protein sequence ID" value="tetur97g00060.1"/>
    <property type="gene ID" value="tetur97g00060"/>
</dbReference>
<keyword evidence="6" id="KW-1133">Transmembrane helix</keyword>
<dbReference type="EnsemblMetazoa" id="tetur24g01960.1">
    <property type="protein sequence ID" value="tetur24g01960.1"/>
    <property type="gene ID" value="tetur24g01960"/>
</dbReference>
<dbReference type="PANTHER" id="PTHR44360">
    <property type="entry name" value="DNAJ HOMOLOG SUBFAMILY B MEMBER 9"/>
    <property type="match status" value="1"/>
</dbReference>
<keyword evidence="6" id="KW-0472">Membrane</keyword>
<dbReference type="SUPFAM" id="SSF46565">
    <property type="entry name" value="Chaperone J-domain"/>
    <property type="match status" value="1"/>
</dbReference>
<evidence type="ECO:0000259" key="7">
    <source>
        <dbReference type="PROSITE" id="PS50076"/>
    </source>
</evidence>
<evidence type="ECO:0000256" key="3">
    <source>
        <dbReference type="ARBA" id="ARBA00041533"/>
    </source>
</evidence>
<sequence length="115" mass="12883">MSKDCYKTLGISKDASVSEITKAYRELALKYHPDKNNEPGAEAKFKEISIAYKALMDDKAREMPHAMQTEDVFEPDITALLIAAGITIAAGSAFFVANKYFHRNDDKNEKKGHQK</sequence>
<dbReference type="STRING" id="32264.T1KWK5"/>
<protein>
    <recommendedName>
        <fullName evidence="2">DnaJ homolog subfamily B member 9</fullName>
    </recommendedName>
    <alternativeName>
        <fullName evidence="3">Endoplasmic reticulum DNA J domain-containing protein 4</fullName>
    </alternativeName>
</protein>
<dbReference type="SMART" id="SM00271">
    <property type="entry name" value="DnaJ"/>
    <property type="match status" value="1"/>
</dbReference>
<organism evidence="8 9">
    <name type="scientific">Tetranychus urticae</name>
    <name type="common">Two-spotted spider mite</name>
    <dbReference type="NCBI Taxonomy" id="32264"/>
    <lineage>
        <taxon>Eukaryota</taxon>
        <taxon>Metazoa</taxon>
        <taxon>Ecdysozoa</taxon>
        <taxon>Arthropoda</taxon>
        <taxon>Chelicerata</taxon>
        <taxon>Arachnida</taxon>
        <taxon>Acari</taxon>
        <taxon>Acariformes</taxon>
        <taxon>Trombidiformes</taxon>
        <taxon>Prostigmata</taxon>
        <taxon>Eleutherengona</taxon>
        <taxon>Raphignathae</taxon>
        <taxon>Tetranychoidea</taxon>
        <taxon>Tetranychidae</taxon>
        <taxon>Tetranychus</taxon>
    </lineage>
</organism>
<keyword evidence="9" id="KW-1185">Reference proteome</keyword>
<dbReference type="OMA" id="HCGPEAT"/>
<proteinExistence type="predicted"/>
<dbReference type="Proteomes" id="UP000015104">
    <property type="component" value="Unassembled WGS sequence"/>
</dbReference>
<evidence type="ECO:0000256" key="4">
    <source>
        <dbReference type="ARBA" id="ARBA00045428"/>
    </source>
</evidence>
<feature type="domain" description="J" evidence="7">
    <location>
        <begin position="4"/>
        <end position="74"/>
    </location>
</feature>